<dbReference type="Pfam" id="PF22939">
    <property type="entry name" value="WHD_GPIID"/>
    <property type="match status" value="1"/>
</dbReference>
<proteinExistence type="predicted"/>
<dbReference type="EMBL" id="JAUIQD010000004">
    <property type="protein sequence ID" value="KAK3353297.1"/>
    <property type="molecule type" value="Genomic_DNA"/>
</dbReference>
<dbReference type="PANTHER" id="PTHR10039">
    <property type="entry name" value="AMELOGENIN"/>
    <property type="match status" value="1"/>
</dbReference>
<keyword evidence="1" id="KW-0677">Repeat</keyword>
<dbReference type="Pfam" id="PF12796">
    <property type="entry name" value="Ank_2"/>
    <property type="match status" value="2"/>
</dbReference>
<dbReference type="InterPro" id="IPR036770">
    <property type="entry name" value="Ankyrin_rpt-contain_sf"/>
</dbReference>
<keyword evidence="5" id="KW-1185">Reference proteome</keyword>
<feature type="repeat" description="ANK" evidence="2">
    <location>
        <begin position="711"/>
        <end position="734"/>
    </location>
</feature>
<dbReference type="PROSITE" id="PS50837">
    <property type="entry name" value="NACHT"/>
    <property type="match status" value="1"/>
</dbReference>
<dbReference type="InterPro" id="IPR054471">
    <property type="entry name" value="GPIID_WHD"/>
</dbReference>
<dbReference type="SUPFAM" id="SSF48403">
    <property type="entry name" value="Ankyrin repeat"/>
    <property type="match status" value="1"/>
</dbReference>
<dbReference type="InterPro" id="IPR002110">
    <property type="entry name" value="Ankyrin_rpt"/>
</dbReference>
<dbReference type="AlphaFoldDB" id="A0AAJ0HIE9"/>
<evidence type="ECO:0000256" key="2">
    <source>
        <dbReference type="PROSITE-ProRule" id="PRU00023"/>
    </source>
</evidence>
<sequence>MDPVSAMGLAASVTQSLSTVVALVKYVNEVRSGSEDRARLAREVASMVAIMTELRYDMDEFDLSLPRFSALRSLAAPGGLLGEFELATKQLTRKLKRTGHLSKVFRSLSWPLDKQEVGEIISLIERLKSAITLSLQKDQMRLTVNLNAALTDLKDNMAVEQIDRKRQAVLSWISGLNFCKRQSDHLARSHAGTGEWFLRHKTFQSWSSGDPRTFWCYGQPGSGKTILMSLTINSLLRRFGNHASVAYIYFNYKEQETQTVENMMASLLEQLVRANPVISPEIEALFNLYKSQGGLRPSFGELSEMLQSEVARRPKIFILIDALDECSSENGAMDKFVNGIRPLRNRVHLLITSRLSASLSADLGNDLQMEIRASDSDVKLYLENRMEKEDRLDRLLGTDADLRSTIADRITKNVQGMFLLAQLQMDHVAKKNNKRDIRKSLDNLPHHLEDMYEAAWQRIWKQSPDDVNLAVRLLSWVICAKRPLTRVEVQHALAVEPGDTALDEEGMSEEDIVISVCAGLVTVDRESSVVRLVHYTAQEYFETAFADRLSQFQTDVAATCVTYLSFSSVIDARSGGLESHLKQYALLPYVARYWADHVREVEAETTLKESALGFLTDDAKRVSWYRVSYRIKHGFEINATSLAKYTALHAASRLGLSGTVTSLLLRPDVDVNALDMRGETPLHVAAAEGQEAVVQILLQRPDISADPLSRGGRTPLALAAENGHAGVAHILLQRTDVNPNRIEGKGRGVRVGEAPLWRAADRGHHNVVRVLLARPEIDINARDVRSGETALWRAADHGYTEVVKEILRSPAVDVNIGDKRHETPTQRAALHKYDAVVELLRQRETVVDPPALAEERARRTITPPAVRVLDAEQHLIVKHEMMPVMCAG</sequence>
<dbReference type="InterPro" id="IPR027417">
    <property type="entry name" value="P-loop_NTPase"/>
</dbReference>
<protein>
    <recommendedName>
        <fullName evidence="3">NACHT domain-containing protein</fullName>
    </recommendedName>
</protein>
<dbReference type="Gene3D" id="3.40.50.300">
    <property type="entry name" value="P-loop containing nucleotide triphosphate hydrolases"/>
    <property type="match status" value="1"/>
</dbReference>
<dbReference type="PANTHER" id="PTHR10039:SF15">
    <property type="entry name" value="NACHT DOMAIN-CONTAINING PROTEIN"/>
    <property type="match status" value="1"/>
</dbReference>
<dbReference type="PROSITE" id="PS50297">
    <property type="entry name" value="ANK_REP_REGION"/>
    <property type="match status" value="2"/>
</dbReference>
<reference evidence="4" key="1">
    <citation type="journal article" date="2023" name="Mol. Phylogenet. Evol.">
        <title>Genome-scale phylogeny and comparative genomics of the fungal order Sordariales.</title>
        <authorList>
            <person name="Hensen N."/>
            <person name="Bonometti L."/>
            <person name="Westerberg I."/>
            <person name="Brannstrom I.O."/>
            <person name="Guillou S."/>
            <person name="Cros-Aarteil S."/>
            <person name="Calhoun S."/>
            <person name="Haridas S."/>
            <person name="Kuo A."/>
            <person name="Mondo S."/>
            <person name="Pangilinan J."/>
            <person name="Riley R."/>
            <person name="LaButti K."/>
            <person name="Andreopoulos B."/>
            <person name="Lipzen A."/>
            <person name="Chen C."/>
            <person name="Yan M."/>
            <person name="Daum C."/>
            <person name="Ng V."/>
            <person name="Clum A."/>
            <person name="Steindorff A."/>
            <person name="Ohm R.A."/>
            <person name="Martin F."/>
            <person name="Silar P."/>
            <person name="Natvig D.O."/>
            <person name="Lalanne C."/>
            <person name="Gautier V."/>
            <person name="Ament-Velasquez S.L."/>
            <person name="Kruys A."/>
            <person name="Hutchinson M.I."/>
            <person name="Powell A.J."/>
            <person name="Barry K."/>
            <person name="Miller A.N."/>
            <person name="Grigoriev I.V."/>
            <person name="Debuchy R."/>
            <person name="Gladieux P."/>
            <person name="Hiltunen Thoren M."/>
            <person name="Johannesson H."/>
        </authorList>
    </citation>
    <scope>NUCLEOTIDE SEQUENCE</scope>
    <source>
        <strain evidence="4">CBS 955.72</strain>
    </source>
</reference>
<name>A0AAJ0HIE9_9PEZI</name>
<reference evidence="4" key="2">
    <citation type="submission" date="2023-06" db="EMBL/GenBank/DDBJ databases">
        <authorList>
            <consortium name="Lawrence Berkeley National Laboratory"/>
            <person name="Haridas S."/>
            <person name="Hensen N."/>
            <person name="Bonometti L."/>
            <person name="Westerberg I."/>
            <person name="Brannstrom I.O."/>
            <person name="Guillou S."/>
            <person name="Cros-Aarteil S."/>
            <person name="Calhoun S."/>
            <person name="Kuo A."/>
            <person name="Mondo S."/>
            <person name="Pangilinan J."/>
            <person name="Riley R."/>
            <person name="Labutti K."/>
            <person name="Andreopoulos B."/>
            <person name="Lipzen A."/>
            <person name="Chen C."/>
            <person name="Yanf M."/>
            <person name="Daum C."/>
            <person name="Ng V."/>
            <person name="Clum A."/>
            <person name="Steindorff A."/>
            <person name="Ohm R."/>
            <person name="Martin F."/>
            <person name="Silar P."/>
            <person name="Natvig D."/>
            <person name="Lalanne C."/>
            <person name="Gautier V."/>
            <person name="Ament-Velasquez S.L."/>
            <person name="Kruys A."/>
            <person name="Hutchinson M.I."/>
            <person name="Powell A.J."/>
            <person name="Barry K."/>
            <person name="Miller A.N."/>
            <person name="Grigoriev I.V."/>
            <person name="Debuchy R."/>
            <person name="Gladieux P."/>
            <person name="Thoren M.H."/>
            <person name="Johannesson H."/>
        </authorList>
    </citation>
    <scope>NUCLEOTIDE SEQUENCE</scope>
    <source>
        <strain evidence="4">CBS 955.72</strain>
    </source>
</reference>
<organism evidence="4 5">
    <name type="scientific">Lasiosphaeria hispida</name>
    <dbReference type="NCBI Taxonomy" id="260671"/>
    <lineage>
        <taxon>Eukaryota</taxon>
        <taxon>Fungi</taxon>
        <taxon>Dikarya</taxon>
        <taxon>Ascomycota</taxon>
        <taxon>Pezizomycotina</taxon>
        <taxon>Sordariomycetes</taxon>
        <taxon>Sordariomycetidae</taxon>
        <taxon>Sordariales</taxon>
        <taxon>Lasiosphaeriaceae</taxon>
        <taxon>Lasiosphaeria</taxon>
    </lineage>
</organism>
<dbReference type="Proteomes" id="UP001275084">
    <property type="component" value="Unassembled WGS sequence"/>
</dbReference>
<dbReference type="PROSITE" id="PS50088">
    <property type="entry name" value="ANK_REPEAT"/>
    <property type="match status" value="3"/>
</dbReference>
<dbReference type="Gene3D" id="1.25.40.20">
    <property type="entry name" value="Ankyrin repeat-containing domain"/>
    <property type="match status" value="2"/>
</dbReference>
<evidence type="ECO:0000256" key="1">
    <source>
        <dbReference type="ARBA" id="ARBA00022737"/>
    </source>
</evidence>
<dbReference type="Pfam" id="PF24883">
    <property type="entry name" value="NPHP3_N"/>
    <property type="match status" value="1"/>
</dbReference>
<dbReference type="SUPFAM" id="SSF52540">
    <property type="entry name" value="P-loop containing nucleoside triphosphate hydrolases"/>
    <property type="match status" value="1"/>
</dbReference>
<evidence type="ECO:0000313" key="5">
    <source>
        <dbReference type="Proteomes" id="UP001275084"/>
    </source>
</evidence>
<feature type="repeat" description="ANK" evidence="2">
    <location>
        <begin position="643"/>
        <end position="676"/>
    </location>
</feature>
<keyword evidence="2" id="KW-0040">ANK repeat</keyword>
<feature type="domain" description="NACHT" evidence="3">
    <location>
        <begin position="212"/>
        <end position="354"/>
    </location>
</feature>
<evidence type="ECO:0000313" key="4">
    <source>
        <dbReference type="EMBL" id="KAK3353297.1"/>
    </source>
</evidence>
<feature type="repeat" description="ANK" evidence="2">
    <location>
        <begin position="677"/>
        <end position="700"/>
    </location>
</feature>
<gene>
    <name evidence="4" type="ORF">B0T25DRAFT_207768</name>
</gene>
<dbReference type="InterPro" id="IPR056884">
    <property type="entry name" value="NPHP3-like_N"/>
</dbReference>
<dbReference type="InterPro" id="IPR007111">
    <property type="entry name" value="NACHT_NTPase"/>
</dbReference>
<dbReference type="SMART" id="SM00248">
    <property type="entry name" value="ANK"/>
    <property type="match status" value="6"/>
</dbReference>
<accession>A0AAJ0HIE9</accession>
<comment type="caution">
    <text evidence="4">The sequence shown here is derived from an EMBL/GenBank/DDBJ whole genome shotgun (WGS) entry which is preliminary data.</text>
</comment>
<evidence type="ECO:0000259" key="3">
    <source>
        <dbReference type="PROSITE" id="PS50837"/>
    </source>
</evidence>